<dbReference type="RefSeq" id="WP_103103412.1">
    <property type="nucleotide sequence ID" value="NZ_BDEC01000031.1"/>
</dbReference>
<dbReference type="SUPFAM" id="SSF51445">
    <property type="entry name" value="(Trans)glycosidases"/>
    <property type="match status" value="1"/>
</dbReference>
<dbReference type="AlphaFoldDB" id="A0A2H6CSP8"/>
<dbReference type="PANTHER" id="PTHR10030:SF37">
    <property type="entry name" value="ALPHA-L-FUCOSIDASE-RELATED"/>
    <property type="match status" value="1"/>
</dbReference>
<dbReference type="EMBL" id="BDEC01000031">
    <property type="protein sequence ID" value="GBD67984.1"/>
    <property type="molecule type" value="Genomic_DNA"/>
</dbReference>
<dbReference type="PANTHER" id="PTHR10030">
    <property type="entry name" value="ALPHA-L-FUCOSIDASE"/>
    <property type="match status" value="1"/>
</dbReference>
<name>A0A2H6CSP8_TETHA</name>
<evidence type="ECO:0000256" key="2">
    <source>
        <dbReference type="ARBA" id="ARBA00007951"/>
    </source>
</evidence>
<keyword evidence="6" id="KW-0326">Glycosidase</keyword>
<comment type="function">
    <text evidence="1">Alpha-L-fucosidase is responsible for hydrolyzing the alpha-1,6-linked fucose joined to the reducing-end N-acetylglucosamine of the carbohydrate moieties of glycoproteins.</text>
</comment>
<organism evidence="8 9">
    <name type="scientific">Tetragenococcus halophilus subsp. halophilus</name>
    <dbReference type="NCBI Taxonomy" id="1513897"/>
    <lineage>
        <taxon>Bacteria</taxon>
        <taxon>Bacillati</taxon>
        <taxon>Bacillota</taxon>
        <taxon>Bacilli</taxon>
        <taxon>Lactobacillales</taxon>
        <taxon>Enterococcaceae</taxon>
        <taxon>Tetragenococcus</taxon>
    </lineage>
</organism>
<dbReference type="Pfam" id="PF01120">
    <property type="entry name" value="Alpha_L_fucos"/>
    <property type="match status" value="1"/>
</dbReference>
<protein>
    <recommendedName>
        <fullName evidence="3">alpha-L-fucosidase</fullName>
        <ecNumber evidence="3">3.2.1.51</ecNumber>
    </recommendedName>
</protein>
<evidence type="ECO:0000259" key="7">
    <source>
        <dbReference type="Pfam" id="PF01120"/>
    </source>
</evidence>
<dbReference type="GO" id="GO:0006004">
    <property type="term" value="P:fucose metabolic process"/>
    <property type="evidence" value="ECO:0007669"/>
    <property type="project" value="InterPro"/>
</dbReference>
<evidence type="ECO:0000313" key="9">
    <source>
        <dbReference type="Proteomes" id="UP000236214"/>
    </source>
</evidence>
<reference evidence="8 9" key="1">
    <citation type="submission" date="2016-05" db="EMBL/GenBank/DDBJ databases">
        <title>Whole genome sequencing of Tetragenococcus halophilus subsp. halophilus NISL 7118.</title>
        <authorList>
            <person name="Shiwa Y."/>
            <person name="Nishimura I."/>
            <person name="Yoshikawa H."/>
            <person name="Koyama Y."/>
            <person name="Oguma T."/>
        </authorList>
    </citation>
    <scope>NUCLEOTIDE SEQUENCE [LARGE SCALE GENOMIC DNA]</scope>
    <source>
        <strain evidence="8 9">NISL 7118</strain>
    </source>
</reference>
<evidence type="ECO:0000256" key="1">
    <source>
        <dbReference type="ARBA" id="ARBA00004071"/>
    </source>
</evidence>
<dbReference type="InterPro" id="IPR016286">
    <property type="entry name" value="FUC_metazoa-typ"/>
</dbReference>
<accession>A0A2H6CSP8</accession>
<evidence type="ECO:0000256" key="4">
    <source>
        <dbReference type="ARBA" id="ARBA00022729"/>
    </source>
</evidence>
<gene>
    <name evidence="8" type="ORF">TEHN7118_0790</name>
</gene>
<dbReference type="GO" id="GO:0005764">
    <property type="term" value="C:lysosome"/>
    <property type="evidence" value="ECO:0007669"/>
    <property type="project" value="TreeGrafter"/>
</dbReference>
<dbReference type="InterPro" id="IPR000933">
    <property type="entry name" value="Glyco_hydro_29"/>
</dbReference>
<evidence type="ECO:0000256" key="6">
    <source>
        <dbReference type="ARBA" id="ARBA00023295"/>
    </source>
</evidence>
<comment type="similarity">
    <text evidence="2">Belongs to the glycosyl hydrolase 29 family.</text>
</comment>
<dbReference type="InterPro" id="IPR017853">
    <property type="entry name" value="GH"/>
</dbReference>
<sequence length="440" mass="51488">MAKIRKDIEENSATLQEEYDELPHQITDKLKWFSDQKIGVIFHWGLYSQAGIVESWQLSKEDDWARKKGAWREDLSTLRKDYWSLSQVFNPEKFNPQHWAKMAKIAGFRYMLFTTKHHDGFNMYDTQYSDYKITNSESAFHTNKHADILRHLVNAFHNEGIATGLYYSKADWHSNDYWRKEEEPIGRYASYNPLKEPKTWEKFSQYVENQLTELIKNYGPTDILWLDGGWVNTDHNEYLPMDKIVTKLRKIQPDLLVVDRAVGGKYENYVTPERKIPEIPPKKAWESNIPLAKNWGYVPNDEYKTFEEILNSVIQVVALGGNIILGIGPKPDGTLPKKAQEIMEKLGEWVKIYGEGIYETRPYKSFTQSGWYFTYKQNSVFAFHKNTDDTLCLNLAQFPAKIKKIINMETNQTLTMNQRKVVVLQKSPFVGVQIKLEENL</sequence>
<keyword evidence="5" id="KW-0378">Hydrolase</keyword>
<evidence type="ECO:0000256" key="5">
    <source>
        <dbReference type="ARBA" id="ARBA00022801"/>
    </source>
</evidence>
<dbReference type="InterPro" id="IPR057739">
    <property type="entry name" value="Glyco_hydro_29_N"/>
</dbReference>
<evidence type="ECO:0000256" key="3">
    <source>
        <dbReference type="ARBA" id="ARBA00012662"/>
    </source>
</evidence>
<proteinExistence type="inferred from homology"/>
<dbReference type="Gene3D" id="3.20.20.80">
    <property type="entry name" value="Glycosidases"/>
    <property type="match status" value="1"/>
</dbReference>
<dbReference type="GO" id="GO:0016139">
    <property type="term" value="P:glycoside catabolic process"/>
    <property type="evidence" value="ECO:0007669"/>
    <property type="project" value="TreeGrafter"/>
</dbReference>
<dbReference type="SMART" id="SM00812">
    <property type="entry name" value="Alpha_L_fucos"/>
    <property type="match status" value="1"/>
</dbReference>
<evidence type="ECO:0000313" key="8">
    <source>
        <dbReference type="EMBL" id="GBD67984.1"/>
    </source>
</evidence>
<dbReference type="EC" id="3.2.1.51" evidence="3"/>
<dbReference type="Proteomes" id="UP000236214">
    <property type="component" value="Unassembled WGS sequence"/>
</dbReference>
<comment type="caution">
    <text evidence="8">The sequence shown here is derived from an EMBL/GenBank/DDBJ whole genome shotgun (WGS) entry which is preliminary data.</text>
</comment>
<dbReference type="PRINTS" id="PR00741">
    <property type="entry name" value="GLHYDRLASE29"/>
</dbReference>
<dbReference type="PIRSF" id="PIRSF001092">
    <property type="entry name" value="Alpha-L-fucosidase"/>
    <property type="match status" value="1"/>
</dbReference>
<feature type="domain" description="Glycoside hydrolase family 29 N-terminal" evidence="7">
    <location>
        <begin position="16"/>
        <end position="355"/>
    </location>
</feature>
<keyword evidence="4" id="KW-0732">Signal</keyword>
<dbReference type="GO" id="GO:0004560">
    <property type="term" value="F:alpha-L-fucosidase activity"/>
    <property type="evidence" value="ECO:0007669"/>
    <property type="project" value="InterPro"/>
</dbReference>
<keyword evidence="9" id="KW-1185">Reference proteome</keyword>